<proteinExistence type="predicted"/>
<gene>
    <name evidence="1" type="ORF">NLI96_g10580</name>
</gene>
<evidence type="ECO:0000313" key="1">
    <source>
        <dbReference type="EMBL" id="KAJ3477271.1"/>
    </source>
</evidence>
<sequence length="223" mass="24955">MDNGPSRLSSDTPDLFAGIPFPMNAQSHEGITTLPPLVPTTSCLPPQPPASVPAPEQTHSAFNASLFMATQSPEEIMAPYPSTSSFPPFYPYSTDTCLPPQLPASDFSPAAAPEEPLYNATLLNPQYQATPPYLPFQQASSDFTTAPAAPEETVIDASLFDPRYPATTPTFPTYDSNLSQEVDLHIRQLYQQLEYNQQCDLQYMLQHREHYNHPQDHWQQYRY</sequence>
<dbReference type="AlphaFoldDB" id="A0AAD5Y966"/>
<reference evidence="1" key="1">
    <citation type="submission" date="2022-07" db="EMBL/GenBank/DDBJ databases">
        <title>Genome Sequence of Physisporinus lineatus.</title>
        <authorList>
            <person name="Buettner E."/>
        </authorList>
    </citation>
    <scope>NUCLEOTIDE SEQUENCE</scope>
    <source>
        <strain evidence="1">VT162</strain>
    </source>
</reference>
<comment type="caution">
    <text evidence="1">The sequence shown here is derived from an EMBL/GenBank/DDBJ whole genome shotgun (WGS) entry which is preliminary data.</text>
</comment>
<name>A0AAD5Y966_9APHY</name>
<dbReference type="EMBL" id="JANAWD010000612">
    <property type="protein sequence ID" value="KAJ3477271.1"/>
    <property type="molecule type" value="Genomic_DNA"/>
</dbReference>
<organism evidence="1 2">
    <name type="scientific">Meripilus lineatus</name>
    <dbReference type="NCBI Taxonomy" id="2056292"/>
    <lineage>
        <taxon>Eukaryota</taxon>
        <taxon>Fungi</taxon>
        <taxon>Dikarya</taxon>
        <taxon>Basidiomycota</taxon>
        <taxon>Agaricomycotina</taxon>
        <taxon>Agaricomycetes</taxon>
        <taxon>Polyporales</taxon>
        <taxon>Meripilaceae</taxon>
        <taxon>Meripilus</taxon>
    </lineage>
</organism>
<accession>A0AAD5Y966</accession>
<evidence type="ECO:0000313" key="2">
    <source>
        <dbReference type="Proteomes" id="UP001212997"/>
    </source>
</evidence>
<protein>
    <submittedName>
        <fullName evidence="1">Uncharacterized protein</fullName>
    </submittedName>
</protein>
<keyword evidence="2" id="KW-1185">Reference proteome</keyword>
<dbReference type="Proteomes" id="UP001212997">
    <property type="component" value="Unassembled WGS sequence"/>
</dbReference>